<evidence type="ECO:0000313" key="4">
    <source>
        <dbReference type="EMBL" id="EEB08071.1"/>
    </source>
</evidence>
<reference evidence="4 5" key="1">
    <citation type="journal article" date="2011" name="Science">
        <title>Comparative functional genomics of the fission yeasts.</title>
        <authorList>
            <person name="Rhind N."/>
            <person name="Chen Z."/>
            <person name="Yassour M."/>
            <person name="Thompson D.A."/>
            <person name="Haas B.J."/>
            <person name="Habib N."/>
            <person name="Wapinski I."/>
            <person name="Roy S."/>
            <person name="Lin M.F."/>
            <person name="Heiman D.I."/>
            <person name="Young S.K."/>
            <person name="Furuya K."/>
            <person name="Guo Y."/>
            <person name="Pidoux A."/>
            <person name="Chen H.M."/>
            <person name="Robbertse B."/>
            <person name="Goldberg J.M."/>
            <person name="Aoki K."/>
            <person name="Bayne E.H."/>
            <person name="Berlin A.M."/>
            <person name="Desjardins C.A."/>
            <person name="Dobbs E."/>
            <person name="Dukaj L."/>
            <person name="Fan L."/>
            <person name="FitzGerald M.G."/>
            <person name="French C."/>
            <person name="Gujja S."/>
            <person name="Hansen K."/>
            <person name="Keifenheim D."/>
            <person name="Levin J.Z."/>
            <person name="Mosher R.A."/>
            <person name="Mueller C.A."/>
            <person name="Pfiffner J."/>
            <person name="Priest M."/>
            <person name="Russ C."/>
            <person name="Smialowska A."/>
            <person name="Swoboda P."/>
            <person name="Sykes S.M."/>
            <person name="Vaughn M."/>
            <person name="Vengrova S."/>
            <person name="Yoder R."/>
            <person name="Zeng Q."/>
            <person name="Allshire R."/>
            <person name="Baulcombe D."/>
            <person name="Birren B.W."/>
            <person name="Brown W."/>
            <person name="Ekwall K."/>
            <person name="Kellis M."/>
            <person name="Leatherwood J."/>
            <person name="Levin H."/>
            <person name="Margalit H."/>
            <person name="Martienssen R."/>
            <person name="Nieduszynski C.A."/>
            <person name="Spatafora J.W."/>
            <person name="Friedman N."/>
            <person name="Dalgaard J.Z."/>
            <person name="Baumann P."/>
            <person name="Niki H."/>
            <person name="Regev A."/>
            <person name="Nusbaum C."/>
        </authorList>
    </citation>
    <scope>NUCLEOTIDE SEQUENCE [LARGE SCALE GENOMIC DNA]</scope>
    <source>
        <strain evidence="5">yFS275 / FY16936</strain>
    </source>
</reference>
<keyword evidence="1" id="KW-1133">Transmembrane helix</keyword>
<feature type="signal peptide" evidence="2">
    <location>
        <begin position="1"/>
        <end position="20"/>
    </location>
</feature>
<evidence type="ECO:0000259" key="3">
    <source>
        <dbReference type="Pfam" id="PF06814"/>
    </source>
</evidence>
<dbReference type="HOGENOM" id="CLU_702406_0_0_1"/>
<feature type="transmembrane region" description="Helical" evidence="1">
    <location>
        <begin position="280"/>
        <end position="305"/>
    </location>
</feature>
<evidence type="ECO:0000313" key="5">
    <source>
        <dbReference type="Proteomes" id="UP000001744"/>
    </source>
</evidence>
<proteinExistence type="predicted"/>
<feature type="transmembrane region" description="Helical" evidence="1">
    <location>
        <begin position="229"/>
        <end position="246"/>
    </location>
</feature>
<evidence type="ECO:0000256" key="1">
    <source>
        <dbReference type="SAM" id="Phobius"/>
    </source>
</evidence>
<dbReference type="JaponicusDB" id="SJAG_03203"/>
<sequence length="393" mass="43765">MRIFSSLVGASLCTLTLARASSYYGDFVLNQDNFPFCFSTSDLVRVSLQPLHTQNQTIAIGLVDADYFYDGSRQIAEKFARLDSSDFENLRRGDFMVKENMKLGILSPFTGFEGLSGTKYCLLARSMDEHSSGEFSIRALTHQLRTFTPAAVVYAFVTALFSLFTGIWLFLCVKRRRSILPVHWSMFTVLSLDVLLLFTTLLDNTSFGDPLNSDWPSTVNVITRDIRTIAYPFTLFCLGGGFGITGPSTSKTLCRVSAAVFLFLVLEIVGNNVYMLGHNLAFGISGFLRENSDGIVYGLAGIFLYKRLVQVSTDKDVYKTRVYRTVLAIVLVNSFAPALICCIIHYGFFPDESVLTVIRFLLPLIFDIILAYPLLPTGQNVVKLALEGQPITM</sequence>
<dbReference type="Pfam" id="PF06814">
    <property type="entry name" value="GOST_TM"/>
    <property type="match status" value="1"/>
</dbReference>
<keyword evidence="2" id="KW-0732">Signal</keyword>
<organism evidence="4 5">
    <name type="scientific">Schizosaccharomyces japonicus (strain yFS275 / FY16936)</name>
    <name type="common">Fission yeast</name>
    <dbReference type="NCBI Taxonomy" id="402676"/>
    <lineage>
        <taxon>Eukaryota</taxon>
        <taxon>Fungi</taxon>
        <taxon>Dikarya</taxon>
        <taxon>Ascomycota</taxon>
        <taxon>Taphrinomycotina</taxon>
        <taxon>Schizosaccharomycetes</taxon>
        <taxon>Schizosaccharomycetales</taxon>
        <taxon>Schizosaccharomycetaceae</taxon>
        <taxon>Schizosaccharomyces</taxon>
    </lineage>
</organism>
<keyword evidence="5" id="KW-1185">Reference proteome</keyword>
<feature type="transmembrane region" description="Helical" evidence="1">
    <location>
        <begin position="184"/>
        <end position="202"/>
    </location>
</feature>
<feature type="domain" description="GOST seven transmembrane" evidence="3">
    <location>
        <begin position="151"/>
        <end position="343"/>
    </location>
</feature>
<feature type="transmembrane region" description="Helical" evidence="1">
    <location>
        <begin position="354"/>
        <end position="375"/>
    </location>
</feature>
<dbReference type="RefSeq" id="XP_002174364.1">
    <property type="nucleotide sequence ID" value="XM_002174328.2"/>
</dbReference>
<gene>
    <name evidence="4" type="ORF">SJAG_03203</name>
</gene>
<evidence type="ECO:0000256" key="2">
    <source>
        <dbReference type="SAM" id="SignalP"/>
    </source>
</evidence>
<feature type="transmembrane region" description="Helical" evidence="1">
    <location>
        <begin position="151"/>
        <end position="172"/>
    </location>
</feature>
<dbReference type="AlphaFoldDB" id="B6K3L4"/>
<feature type="transmembrane region" description="Helical" evidence="1">
    <location>
        <begin position="326"/>
        <end position="348"/>
    </location>
</feature>
<dbReference type="InterPro" id="IPR053937">
    <property type="entry name" value="GOST_TM"/>
</dbReference>
<accession>B6K3L4</accession>
<dbReference type="VEuPathDB" id="FungiDB:SJAG_03203"/>
<dbReference type="EMBL" id="KE651167">
    <property type="protein sequence ID" value="EEB08071.1"/>
    <property type="molecule type" value="Genomic_DNA"/>
</dbReference>
<dbReference type="GeneID" id="7049112"/>
<protein>
    <recommendedName>
        <fullName evidence="3">GOST seven transmembrane domain-containing protein</fullName>
    </recommendedName>
</protein>
<dbReference type="Proteomes" id="UP000001744">
    <property type="component" value="Unassembled WGS sequence"/>
</dbReference>
<name>B6K3L4_SCHJY</name>
<keyword evidence="1" id="KW-0812">Transmembrane</keyword>
<feature type="transmembrane region" description="Helical" evidence="1">
    <location>
        <begin position="253"/>
        <end position="274"/>
    </location>
</feature>
<feature type="chain" id="PRO_5002847486" description="GOST seven transmembrane domain-containing protein" evidence="2">
    <location>
        <begin position="21"/>
        <end position="393"/>
    </location>
</feature>
<keyword evidence="1" id="KW-0472">Membrane</keyword>